<dbReference type="PIRSF" id="PIRSF000460">
    <property type="entry name" value="Pprylas_GlgP"/>
    <property type="match status" value="1"/>
</dbReference>
<keyword evidence="15" id="KW-1185">Reference proteome</keyword>
<evidence type="ECO:0000256" key="13">
    <source>
        <dbReference type="SAM" id="MobiDB-lite"/>
    </source>
</evidence>
<evidence type="ECO:0000256" key="5">
    <source>
        <dbReference type="ARBA" id="ARBA00022600"/>
    </source>
</evidence>
<evidence type="ECO:0000256" key="6">
    <source>
        <dbReference type="ARBA" id="ARBA00022676"/>
    </source>
</evidence>
<dbReference type="RefSeq" id="WP_110464969.1">
    <property type="nucleotide sequence ID" value="NZ_JAMOFZ010000005.1"/>
</dbReference>
<comment type="cofactor">
    <cofactor evidence="2 12">
        <name>pyridoxal 5'-phosphate</name>
        <dbReference type="ChEBI" id="CHEBI:597326"/>
    </cofactor>
</comment>
<evidence type="ECO:0000313" key="14">
    <source>
        <dbReference type="EMBL" id="PYE78684.1"/>
    </source>
</evidence>
<evidence type="ECO:0000256" key="12">
    <source>
        <dbReference type="RuleBase" id="RU000587"/>
    </source>
</evidence>
<dbReference type="Gene3D" id="3.40.50.2000">
    <property type="entry name" value="Glycogen Phosphorylase B"/>
    <property type="match status" value="2"/>
</dbReference>
<comment type="caution">
    <text evidence="14">The sequence shown here is derived from an EMBL/GenBank/DDBJ whole genome shotgun (WGS) entry which is preliminary data.</text>
</comment>
<feature type="modified residue" description="N6-(pyridoxal phosphate)lysine" evidence="11">
    <location>
        <position position="671"/>
    </location>
</feature>
<evidence type="ECO:0000256" key="9">
    <source>
        <dbReference type="ARBA" id="ARBA00023277"/>
    </source>
</evidence>
<dbReference type="SUPFAM" id="SSF53756">
    <property type="entry name" value="UDP-Glycosyltransferase/glycogen phosphorylase"/>
    <property type="match status" value="1"/>
</dbReference>
<dbReference type="EC" id="2.4.1.1" evidence="12"/>
<keyword evidence="4" id="KW-0021">Allosteric enzyme</keyword>
<evidence type="ECO:0000256" key="11">
    <source>
        <dbReference type="PIRSR" id="PIRSR000460-1"/>
    </source>
</evidence>
<dbReference type="Proteomes" id="UP000247540">
    <property type="component" value="Unassembled WGS sequence"/>
</dbReference>
<dbReference type="Pfam" id="PF00343">
    <property type="entry name" value="Phosphorylase"/>
    <property type="match status" value="1"/>
</dbReference>
<keyword evidence="5" id="KW-0321">Glycogen metabolism</keyword>
<dbReference type="AlphaFoldDB" id="A0A318SIA1"/>
<dbReference type="PANTHER" id="PTHR11468:SF3">
    <property type="entry name" value="GLYCOGEN PHOSPHORYLASE, LIVER FORM"/>
    <property type="match status" value="1"/>
</dbReference>
<dbReference type="PANTHER" id="PTHR11468">
    <property type="entry name" value="GLYCOGEN PHOSPHORYLASE"/>
    <property type="match status" value="1"/>
</dbReference>
<evidence type="ECO:0000256" key="10">
    <source>
        <dbReference type="ARBA" id="ARBA00025174"/>
    </source>
</evidence>
<evidence type="ECO:0000256" key="4">
    <source>
        <dbReference type="ARBA" id="ARBA00022533"/>
    </source>
</evidence>
<accession>A0A318SIA1</accession>
<name>A0A318SIA1_9BURK</name>
<gene>
    <name evidence="14" type="ORF">DFQ15_10543</name>
</gene>
<dbReference type="GO" id="GO:0030170">
    <property type="term" value="F:pyridoxal phosphate binding"/>
    <property type="evidence" value="ECO:0007669"/>
    <property type="project" value="InterPro"/>
</dbReference>
<protein>
    <recommendedName>
        <fullName evidence="12">Alpha-1,4 glucan phosphorylase</fullName>
        <ecNumber evidence="12">2.4.1.1</ecNumber>
    </recommendedName>
</protein>
<proteinExistence type="inferred from homology"/>
<dbReference type="GO" id="GO:0008184">
    <property type="term" value="F:glycogen phosphorylase activity"/>
    <property type="evidence" value="ECO:0007669"/>
    <property type="project" value="InterPro"/>
</dbReference>
<keyword evidence="6 12" id="KW-0328">Glycosyltransferase</keyword>
<dbReference type="EMBL" id="QJTC01000005">
    <property type="protein sequence ID" value="PYE78684.1"/>
    <property type="molecule type" value="Genomic_DNA"/>
</dbReference>
<dbReference type="InterPro" id="IPR000811">
    <property type="entry name" value="Glyco_trans_35"/>
</dbReference>
<organism evidence="14 15">
    <name type="scientific">Xylophilus ampelinus</name>
    <dbReference type="NCBI Taxonomy" id="54067"/>
    <lineage>
        <taxon>Bacteria</taxon>
        <taxon>Pseudomonadati</taxon>
        <taxon>Pseudomonadota</taxon>
        <taxon>Betaproteobacteria</taxon>
        <taxon>Burkholderiales</taxon>
        <taxon>Xylophilus</taxon>
    </lineage>
</organism>
<evidence type="ECO:0000313" key="15">
    <source>
        <dbReference type="Proteomes" id="UP000247540"/>
    </source>
</evidence>
<dbReference type="OrthoDB" id="7229284at2"/>
<keyword evidence="9 12" id="KW-0119">Carbohydrate metabolism</keyword>
<feature type="region of interest" description="Disordered" evidence="13">
    <location>
        <begin position="827"/>
        <end position="854"/>
    </location>
</feature>
<evidence type="ECO:0000256" key="7">
    <source>
        <dbReference type="ARBA" id="ARBA00022679"/>
    </source>
</evidence>
<dbReference type="GO" id="GO:0005980">
    <property type="term" value="P:glycogen catabolic process"/>
    <property type="evidence" value="ECO:0007669"/>
    <property type="project" value="TreeGrafter"/>
</dbReference>
<dbReference type="FunFam" id="3.40.50.2000:FF:000034">
    <property type="entry name" value="Alpha-1,4 glucan phosphorylase"/>
    <property type="match status" value="1"/>
</dbReference>
<keyword evidence="8 11" id="KW-0663">Pyridoxal phosphate</keyword>
<evidence type="ECO:0000256" key="2">
    <source>
        <dbReference type="ARBA" id="ARBA00001933"/>
    </source>
</evidence>
<keyword evidence="7 12" id="KW-0808">Transferase</keyword>
<dbReference type="InterPro" id="IPR011833">
    <property type="entry name" value="Glycg_phsphrylas"/>
</dbReference>
<reference evidence="14 15" key="1">
    <citation type="submission" date="2018-06" db="EMBL/GenBank/DDBJ databases">
        <title>Genomic Encyclopedia of Type Strains, Phase III (KMG-III): the genomes of soil and plant-associated and newly described type strains.</title>
        <authorList>
            <person name="Whitman W."/>
        </authorList>
    </citation>
    <scope>NUCLEOTIDE SEQUENCE [LARGE SCALE GENOMIC DNA]</scope>
    <source>
        <strain evidence="14 15">CECT 7646</strain>
    </source>
</reference>
<comment type="similarity">
    <text evidence="3 12">Belongs to the glycogen phosphorylase family.</text>
</comment>
<dbReference type="NCBIfam" id="TIGR02093">
    <property type="entry name" value="P_ylase"/>
    <property type="match status" value="1"/>
</dbReference>
<comment type="catalytic activity">
    <reaction evidence="1 12">
        <text>[(1-&gt;4)-alpha-D-glucosyl](n) + phosphate = [(1-&gt;4)-alpha-D-glucosyl](n-1) + alpha-D-glucose 1-phosphate</text>
        <dbReference type="Rhea" id="RHEA:41732"/>
        <dbReference type="Rhea" id="RHEA-COMP:9584"/>
        <dbReference type="Rhea" id="RHEA-COMP:9586"/>
        <dbReference type="ChEBI" id="CHEBI:15444"/>
        <dbReference type="ChEBI" id="CHEBI:43474"/>
        <dbReference type="ChEBI" id="CHEBI:58601"/>
        <dbReference type="EC" id="2.4.1.1"/>
    </reaction>
</comment>
<comment type="function">
    <text evidence="10">Phosphorylase is an important allosteric enzyme in carbohydrate metabolism. Enzymes from different sources differ in their regulatory mechanisms and in their natural substrates. However, all known phosphorylases share catalytic and structural properties.</text>
</comment>
<sequence length="854" mass="95202">MPFTTAVPTPDFQYDHPDRDVAALKRALANKLIYAVGKDPVAARPEDWLHAAQLTVRDQLVERWMATTRAQYEQDVKRVYYLSMEFLIGRTFTNALLAIESQETLRQALADFGVRMEDIGNLEPDAALGNGGLGRLAACFLDSMATLGVPGFGYGIRYEYGMFRQTIVDGEQVEVPDYWLTHGYPWEFQRPEVVYRVRYGGRVEGRTEYGAAHWVDTQDVLAMAYDTIVPGYGTQATNTLRLWSARATEEIDLGEFNRGSYRSAVDRKNQSENVSRVLDPDDSTESGRELRLHQEFFFCSASMQDLLHRYLRTHAGFDRLSDKISIHLNDTHPVLAVPELMRLLLDEHGLDWDTAWGHAQRIFSYTNHTLMHEALETWPVAMLGRILPRHLQIVFDINARFLSGLAQQGRHDADLMRRVSLIDESGERRVRMAYLAVLVSHSVNGVSGLHSDLMTQSIFADFARIFPTRFNNKTNGVTPRRWLAQANPPLARLLDQHIGRDWRRDLDLLAGLRPLATDAAFAEAFRQAKHANKERLAAWAQAHMGIALNTEALFDVQVKRIHEYKRQLLNLLHVIARYQRIVADPTGDHVPRVVVFAGKAASAYAMAKLVIRLINDVAAVVNADPRTRGLLQVVFVPNYSVSLAEIVIPAADLSEQISTAGTEASGTGNMKFGLSGALTIGTLDGANVEMRENVGDDNIFIFGKTTPEVEALRVSGYQPQTYYQADPVLNAVLDAVRDGSFSPAEPARYQQIFDTLVHWGDKYLLLADFASYLETQARVDALYRDPDAWTRKAILNVAGMGPFSSDRTIAQYAEEIWHSQPVVLPAPAGTAAGGPPGRGAESSVRAADLPGAVV</sequence>
<evidence type="ECO:0000256" key="8">
    <source>
        <dbReference type="ARBA" id="ARBA00022898"/>
    </source>
</evidence>
<dbReference type="GO" id="GO:0005737">
    <property type="term" value="C:cytoplasm"/>
    <property type="evidence" value="ECO:0007669"/>
    <property type="project" value="TreeGrafter"/>
</dbReference>
<evidence type="ECO:0000256" key="1">
    <source>
        <dbReference type="ARBA" id="ARBA00001275"/>
    </source>
</evidence>
<evidence type="ECO:0000256" key="3">
    <source>
        <dbReference type="ARBA" id="ARBA00006047"/>
    </source>
</evidence>
<dbReference type="FunFam" id="3.40.50.2000:FF:000003">
    <property type="entry name" value="Alpha-1,4 glucan phosphorylase"/>
    <property type="match status" value="1"/>
</dbReference>
<comment type="function">
    <text evidence="12">Allosteric enzyme that catalyzes the rate-limiting step in glycogen catabolism, the phosphorolytic cleavage of glycogen to produce glucose-1-phosphate, and plays a central role in maintaining cellular and organismal glucose homeostasis.</text>
</comment>
<dbReference type="CDD" id="cd04300">
    <property type="entry name" value="GT35_Glycogen_Phosphorylase"/>
    <property type="match status" value="1"/>
</dbReference>